<gene>
    <name evidence="7" type="ORF">JHK62_04925</name>
</gene>
<dbReference type="InterPro" id="IPR000845">
    <property type="entry name" value="Nucleoside_phosphorylase_d"/>
</dbReference>
<dbReference type="InterPro" id="IPR010049">
    <property type="entry name" value="MTA_SAH_Nsdase"/>
</dbReference>
<dbReference type="GO" id="GO:0008782">
    <property type="term" value="F:adenosylhomocysteine nucleosidase activity"/>
    <property type="evidence" value="ECO:0007669"/>
    <property type="project" value="UniProtKB-EC"/>
</dbReference>
<organism evidence="7 8">
    <name type="scientific">Streptococcus pacificus</name>
    <dbReference type="NCBI Taxonomy" id="2740577"/>
    <lineage>
        <taxon>Bacteria</taxon>
        <taxon>Bacillati</taxon>
        <taxon>Bacillota</taxon>
        <taxon>Bacilli</taxon>
        <taxon>Lactobacillales</taxon>
        <taxon>Streptococcaceae</taxon>
        <taxon>Streptococcus</taxon>
    </lineage>
</organism>
<dbReference type="Gene3D" id="3.40.50.1580">
    <property type="entry name" value="Nucleoside phosphorylase domain"/>
    <property type="match status" value="1"/>
</dbReference>
<dbReference type="NCBIfam" id="NF004079">
    <property type="entry name" value="PRK05584.1"/>
    <property type="match status" value="1"/>
</dbReference>
<dbReference type="SUPFAM" id="SSF53167">
    <property type="entry name" value="Purine and uridine phosphorylases"/>
    <property type="match status" value="1"/>
</dbReference>
<protein>
    <recommendedName>
        <fullName evidence="2">adenosylhomocysteine nucleosidase</fullName>
        <ecNumber evidence="2">3.2.2.9</ecNumber>
    </recommendedName>
</protein>
<keyword evidence="4 7" id="KW-0378">Hydrolase</keyword>
<evidence type="ECO:0000313" key="8">
    <source>
        <dbReference type="Proteomes" id="UP000653045"/>
    </source>
</evidence>
<dbReference type="NCBIfam" id="TIGR01704">
    <property type="entry name" value="MTA_SAH-Nsdase"/>
    <property type="match status" value="1"/>
</dbReference>
<dbReference type="CDD" id="cd09008">
    <property type="entry name" value="MTAN"/>
    <property type="match status" value="1"/>
</dbReference>
<dbReference type="PANTHER" id="PTHR46832:SF1">
    <property type="entry name" value="5'-METHYLTHIOADENOSINE_S-ADENOSYLHOMOCYSTEINE NUCLEOSIDASE"/>
    <property type="match status" value="1"/>
</dbReference>
<reference evidence="7 8" key="1">
    <citation type="journal article" date="2021" name="Int. J. Syst. Evol. Microbiol.">
        <title>Streptococcus vicugnae sp. nov., isolated from faeces of alpacas (Vicugna pacos) and cattle (Bos taurus), Streptococcus zalophi sp. nov., and Streptococcus pacificus sp. nov., isolated from respiratory tract of California sea lions (Zalophus californianus).</title>
        <authorList>
            <person name="Volokhov D.V."/>
            <person name="Zagorodnyaya T.A."/>
            <person name="Shen Z."/>
            <person name="Blom J."/>
            <person name="Furtak V.A."/>
            <person name="Eisenberg T."/>
            <person name="Fan P."/>
            <person name="Jeong K.C."/>
            <person name="Gao Y."/>
            <person name="Zhang S."/>
            <person name="Amselle M."/>
        </authorList>
    </citation>
    <scope>NUCLEOTIDE SEQUENCE [LARGE SCALE GENOMIC DNA]</scope>
    <source>
        <strain evidence="7 8">CSL7591</strain>
    </source>
</reference>
<dbReference type="Pfam" id="PF01048">
    <property type="entry name" value="PNP_UDP_1"/>
    <property type="match status" value="1"/>
</dbReference>
<keyword evidence="5" id="KW-0486">Methionine biosynthesis</keyword>
<dbReference type="RefSeq" id="WP_199575629.1">
    <property type="nucleotide sequence ID" value="NZ_JAENBO010000003.1"/>
</dbReference>
<dbReference type="InterPro" id="IPR035994">
    <property type="entry name" value="Nucleoside_phosphorylase_sf"/>
</dbReference>
<feature type="domain" description="Nucleoside phosphorylase" evidence="6">
    <location>
        <begin position="2"/>
        <end position="227"/>
    </location>
</feature>
<comment type="pathway">
    <text evidence="1">Amino-acid biosynthesis; L-methionine biosynthesis via salvage pathway; S-methyl-5-thio-alpha-D-ribose 1-phosphate from S-methyl-5'-thioadenosine (hydrolase route): step 1/2.</text>
</comment>
<keyword evidence="8" id="KW-1185">Reference proteome</keyword>
<comment type="caution">
    <text evidence="7">The sequence shown here is derived from an EMBL/GenBank/DDBJ whole genome shotgun (WGS) entry which is preliminary data.</text>
</comment>
<evidence type="ECO:0000259" key="6">
    <source>
        <dbReference type="Pfam" id="PF01048"/>
    </source>
</evidence>
<name>A0ABS0ZKE1_9STRE</name>
<accession>A0ABS0ZKE1</accession>
<evidence type="ECO:0000313" key="7">
    <source>
        <dbReference type="EMBL" id="MBJ8326011.1"/>
    </source>
</evidence>
<evidence type="ECO:0000256" key="1">
    <source>
        <dbReference type="ARBA" id="ARBA00004945"/>
    </source>
</evidence>
<dbReference type="EMBL" id="JAENBO010000003">
    <property type="protein sequence ID" value="MBJ8326011.1"/>
    <property type="molecule type" value="Genomic_DNA"/>
</dbReference>
<keyword evidence="3" id="KW-0028">Amino-acid biosynthesis</keyword>
<keyword evidence="7" id="KW-0326">Glycosidase</keyword>
<dbReference type="PANTHER" id="PTHR46832">
    <property type="entry name" value="5'-METHYLTHIOADENOSINE/S-ADENOSYLHOMOCYSTEINE NUCLEOSIDASE"/>
    <property type="match status" value="1"/>
</dbReference>
<evidence type="ECO:0000256" key="5">
    <source>
        <dbReference type="ARBA" id="ARBA00023167"/>
    </source>
</evidence>
<evidence type="ECO:0000256" key="3">
    <source>
        <dbReference type="ARBA" id="ARBA00022605"/>
    </source>
</evidence>
<dbReference type="Proteomes" id="UP000653045">
    <property type="component" value="Unassembled WGS sequence"/>
</dbReference>
<evidence type="ECO:0000256" key="2">
    <source>
        <dbReference type="ARBA" id="ARBA00011974"/>
    </source>
</evidence>
<sequence length="236" mass="25498">MKIGIIAAMEEELHYLVNNLAEKKETLVLNQSYFSGKIGQHEVILVQSGIGKVMSAMSVAVLADHFGVSVIINTGSAGAVNKELKIGDVVVSDRLVYHDVDVTAFGYKYGQMATQPLYYQSSPWLVKAFKKVLQEEAVSSKIGLIATGDSFIAGQEKINNIIELFPEVLAVEMEGAAVAQAASNAKCSFIVVRAISDTASHDANITFAEFIKEAGRTSAKILITFLKQLSPEINDI</sequence>
<evidence type="ECO:0000256" key="4">
    <source>
        <dbReference type="ARBA" id="ARBA00022801"/>
    </source>
</evidence>
<dbReference type="EC" id="3.2.2.9" evidence="2"/>
<proteinExistence type="predicted"/>